<proteinExistence type="predicted"/>
<evidence type="ECO:0000313" key="2">
    <source>
        <dbReference type="EMBL" id="TPW28518.1"/>
    </source>
</evidence>
<accession>A0A506U4X4</accession>
<dbReference type="Gene3D" id="3.30.300.130">
    <property type="entry name" value="Fe-S cluster assembly (FSCA)"/>
    <property type="match status" value="1"/>
</dbReference>
<dbReference type="InterPro" id="IPR001075">
    <property type="entry name" value="NIF_FeS_clus_asmbl_NifU_C"/>
</dbReference>
<evidence type="ECO:0000313" key="3">
    <source>
        <dbReference type="Proteomes" id="UP000318801"/>
    </source>
</evidence>
<dbReference type="OrthoDB" id="9808097at2"/>
<feature type="domain" description="NIF system FeS cluster assembly NifU C-terminal" evidence="1">
    <location>
        <begin position="45"/>
        <end position="102"/>
    </location>
</feature>
<dbReference type="InterPro" id="IPR034904">
    <property type="entry name" value="FSCA_dom_sf"/>
</dbReference>
<organism evidence="2 3">
    <name type="scientific">Martelella alba</name>
    <dbReference type="NCBI Taxonomy" id="2590451"/>
    <lineage>
        <taxon>Bacteria</taxon>
        <taxon>Pseudomonadati</taxon>
        <taxon>Pseudomonadota</taxon>
        <taxon>Alphaproteobacteria</taxon>
        <taxon>Hyphomicrobiales</taxon>
        <taxon>Aurantimonadaceae</taxon>
        <taxon>Martelella</taxon>
    </lineage>
</organism>
<name>A0A506U4X4_9HYPH</name>
<dbReference type="EMBL" id="VHLG01000012">
    <property type="protein sequence ID" value="TPW28518.1"/>
    <property type="molecule type" value="Genomic_DNA"/>
</dbReference>
<dbReference type="Pfam" id="PF01106">
    <property type="entry name" value="NifU"/>
    <property type="match status" value="1"/>
</dbReference>
<dbReference type="Proteomes" id="UP000318801">
    <property type="component" value="Unassembled WGS sequence"/>
</dbReference>
<gene>
    <name evidence="2" type="ORF">FJU08_17060</name>
</gene>
<comment type="caution">
    <text evidence="2">The sequence shown here is derived from an EMBL/GenBank/DDBJ whole genome shotgun (WGS) entry which is preliminary data.</text>
</comment>
<dbReference type="GO" id="GO:0005506">
    <property type="term" value="F:iron ion binding"/>
    <property type="evidence" value="ECO:0007669"/>
    <property type="project" value="InterPro"/>
</dbReference>
<dbReference type="AlphaFoldDB" id="A0A506U4X4"/>
<sequence length="114" mass="12213">MQPINALVASLSAEEMTMEATMSRQNTAEALETTEALAAVKYRLIEKAIDDLRPRLARDGGNCELVGVEGNTVKLKLTGTCVGCQLAALTMNGIRQKLIEATNLPLRIQPVMGG</sequence>
<evidence type="ECO:0000259" key="1">
    <source>
        <dbReference type="Pfam" id="PF01106"/>
    </source>
</evidence>
<reference evidence="2 3" key="1">
    <citation type="submission" date="2019-06" db="EMBL/GenBank/DDBJ databases">
        <authorList>
            <person name="Li M."/>
        </authorList>
    </citation>
    <scope>NUCLEOTIDE SEQUENCE [LARGE SCALE GENOMIC DNA]</scope>
    <source>
        <strain evidence="2 3">BGMRC2036</strain>
    </source>
</reference>
<dbReference type="GO" id="GO:0051536">
    <property type="term" value="F:iron-sulfur cluster binding"/>
    <property type="evidence" value="ECO:0007669"/>
    <property type="project" value="InterPro"/>
</dbReference>
<dbReference type="SUPFAM" id="SSF117916">
    <property type="entry name" value="Fe-S cluster assembly (FSCA) domain-like"/>
    <property type="match status" value="1"/>
</dbReference>
<keyword evidence="3" id="KW-1185">Reference proteome</keyword>
<dbReference type="GO" id="GO:0016226">
    <property type="term" value="P:iron-sulfur cluster assembly"/>
    <property type="evidence" value="ECO:0007669"/>
    <property type="project" value="InterPro"/>
</dbReference>
<protein>
    <submittedName>
        <fullName evidence="2">NifU family protein</fullName>
    </submittedName>
</protein>